<keyword evidence="3" id="KW-1185">Reference proteome</keyword>
<dbReference type="EMBL" id="KZ084119">
    <property type="protein sequence ID" value="OSD00390.1"/>
    <property type="molecule type" value="Genomic_DNA"/>
</dbReference>
<protein>
    <submittedName>
        <fullName evidence="2">Uncharacterized protein</fullName>
    </submittedName>
</protein>
<keyword evidence="1" id="KW-0812">Transmembrane</keyword>
<keyword evidence="1" id="KW-0472">Membrane</keyword>
<dbReference type="AlphaFoldDB" id="A0A1Y2IGU0"/>
<evidence type="ECO:0000313" key="2">
    <source>
        <dbReference type="EMBL" id="OSD00390.1"/>
    </source>
</evidence>
<keyword evidence="1" id="KW-1133">Transmembrane helix</keyword>
<evidence type="ECO:0000313" key="3">
    <source>
        <dbReference type="Proteomes" id="UP000193067"/>
    </source>
</evidence>
<dbReference type="OrthoDB" id="5230947at2759"/>
<name>A0A1Y2IGU0_TRAC3</name>
<accession>A0A1Y2IGU0</accession>
<organism evidence="2 3">
    <name type="scientific">Trametes coccinea (strain BRFM310)</name>
    <name type="common">Pycnoporus coccineus</name>
    <dbReference type="NCBI Taxonomy" id="1353009"/>
    <lineage>
        <taxon>Eukaryota</taxon>
        <taxon>Fungi</taxon>
        <taxon>Dikarya</taxon>
        <taxon>Basidiomycota</taxon>
        <taxon>Agaricomycotina</taxon>
        <taxon>Agaricomycetes</taxon>
        <taxon>Polyporales</taxon>
        <taxon>Polyporaceae</taxon>
        <taxon>Trametes</taxon>
    </lineage>
</organism>
<dbReference type="Proteomes" id="UP000193067">
    <property type="component" value="Unassembled WGS sequence"/>
</dbReference>
<sequence length="55" mass="5891">MGIIISCILGIFECIADAIMTVVSLIVDCIACIFTAIVDAAAALWLLYSRGLRDE</sequence>
<evidence type="ECO:0000256" key="1">
    <source>
        <dbReference type="SAM" id="Phobius"/>
    </source>
</evidence>
<gene>
    <name evidence="2" type="ORF">PYCCODRAFT_1469506</name>
</gene>
<reference evidence="2 3" key="1">
    <citation type="journal article" date="2015" name="Biotechnol. Biofuels">
        <title>Enhanced degradation of softwood versus hardwood by the white-rot fungus Pycnoporus coccineus.</title>
        <authorList>
            <person name="Couturier M."/>
            <person name="Navarro D."/>
            <person name="Chevret D."/>
            <person name="Henrissat B."/>
            <person name="Piumi F."/>
            <person name="Ruiz-Duenas F.J."/>
            <person name="Martinez A.T."/>
            <person name="Grigoriev I.V."/>
            <person name="Riley R."/>
            <person name="Lipzen A."/>
            <person name="Berrin J.G."/>
            <person name="Master E.R."/>
            <person name="Rosso M.N."/>
        </authorList>
    </citation>
    <scope>NUCLEOTIDE SEQUENCE [LARGE SCALE GENOMIC DNA]</scope>
    <source>
        <strain evidence="2 3">BRFM310</strain>
    </source>
</reference>
<proteinExistence type="predicted"/>
<feature type="transmembrane region" description="Helical" evidence="1">
    <location>
        <begin position="26"/>
        <end position="48"/>
    </location>
</feature>